<organism evidence="1 2">
    <name type="scientific">Clostridium innocuum</name>
    <dbReference type="NCBI Taxonomy" id="1522"/>
    <lineage>
        <taxon>Bacteria</taxon>
        <taxon>Bacillati</taxon>
        <taxon>Bacillota</taxon>
        <taxon>Clostridia</taxon>
        <taxon>Eubacteriales</taxon>
        <taxon>Clostridiaceae</taxon>
        <taxon>Clostridium</taxon>
    </lineage>
</organism>
<dbReference type="AlphaFoldDB" id="A0A099HZ89"/>
<name>A0A099HZ89_CLOIN</name>
<reference evidence="1 2" key="1">
    <citation type="submission" date="2014-08" db="EMBL/GenBank/DDBJ databases">
        <title>Clostridium innocuum, an unnegligible vancomycin-resistant pathogen causing extra-intestinal infections.</title>
        <authorList>
            <person name="Feng Y."/>
            <person name="Chiu C.-H."/>
        </authorList>
    </citation>
    <scope>NUCLEOTIDE SEQUENCE [LARGE SCALE GENOMIC DNA]</scope>
    <source>
        <strain evidence="1 2">AN88</strain>
    </source>
</reference>
<proteinExistence type="predicted"/>
<evidence type="ECO:0000313" key="1">
    <source>
        <dbReference type="EMBL" id="KGJ51079.1"/>
    </source>
</evidence>
<comment type="caution">
    <text evidence="1">The sequence shown here is derived from an EMBL/GenBank/DDBJ whole genome shotgun (WGS) entry which is preliminary data.</text>
</comment>
<accession>A0A099HZ89</accession>
<protein>
    <submittedName>
        <fullName evidence="1">Uncharacterized protein</fullName>
    </submittedName>
</protein>
<dbReference type="RefSeq" id="WP_044908470.1">
    <property type="nucleotide sequence ID" value="NZ_CAXUDH010000001.1"/>
</dbReference>
<dbReference type="EMBL" id="JQIF01000153">
    <property type="protein sequence ID" value="KGJ51079.1"/>
    <property type="molecule type" value="Genomic_DNA"/>
</dbReference>
<evidence type="ECO:0000313" key="2">
    <source>
        <dbReference type="Proteomes" id="UP000030008"/>
    </source>
</evidence>
<dbReference type="Proteomes" id="UP000030008">
    <property type="component" value="Unassembled WGS sequence"/>
</dbReference>
<sequence>MKNVVNTIIGDNNIIIRNSTVSHIKNVETLSRGWKWVDSTEGSGFLLSPEGDSVVDYVLIIGTSDIRYRFRDTESWLLFVGTEKEFKDFILKKVRDGYDLHK</sequence>
<gene>
    <name evidence="1" type="ORF">CIAN88_22625</name>
</gene>